<keyword evidence="2" id="KW-0732">Signal</keyword>
<feature type="region of interest" description="Disordered" evidence="1">
    <location>
        <begin position="218"/>
        <end position="281"/>
    </location>
</feature>
<evidence type="ECO:0000313" key="3">
    <source>
        <dbReference type="EMBL" id="AMN45627.1"/>
    </source>
</evidence>
<dbReference type="OrthoDB" id="5797406at2"/>
<evidence type="ECO:0000256" key="2">
    <source>
        <dbReference type="SAM" id="SignalP"/>
    </source>
</evidence>
<keyword evidence="4" id="KW-1185">Reference proteome</keyword>
<proteinExistence type="predicted"/>
<dbReference type="InterPro" id="IPR021455">
    <property type="entry name" value="DUF3106"/>
</dbReference>
<evidence type="ECO:0008006" key="5">
    <source>
        <dbReference type="Google" id="ProtNLM"/>
    </source>
</evidence>
<dbReference type="Pfam" id="PF11304">
    <property type="entry name" value="DUF3106"/>
    <property type="match status" value="1"/>
</dbReference>
<reference evidence="3 4" key="1">
    <citation type="submission" date="2015-06" db="EMBL/GenBank/DDBJ databases">
        <title>A Comprehensive Approach to Explore the Metabolic and Phylogenetic Diversity of Bacterial Steroid Degradation in the Environment: Testosterone as an Example.</title>
        <authorList>
            <person name="Yang F.-C."/>
            <person name="Chen Y.-L."/>
            <person name="Yu C.-P."/>
            <person name="Tang S.-L."/>
            <person name="Wang P.-H."/>
            <person name="Ismail W."/>
            <person name="Wang C.-H."/>
            <person name="Yang C.-Y."/>
            <person name="Chiang Y.-R."/>
        </authorList>
    </citation>
    <scope>NUCLEOTIDE SEQUENCE [LARGE SCALE GENOMIC DNA]</scope>
    <source>
        <strain evidence="3 4">DSM 18526</strain>
    </source>
</reference>
<feature type="signal peptide" evidence="2">
    <location>
        <begin position="1"/>
        <end position="27"/>
    </location>
</feature>
<dbReference type="STRING" id="465721.ACG33_00605"/>
<dbReference type="EMBL" id="CP011971">
    <property type="protein sequence ID" value="AMN45627.1"/>
    <property type="molecule type" value="Genomic_DNA"/>
</dbReference>
<evidence type="ECO:0000313" key="4">
    <source>
        <dbReference type="Proteomes" id="UP000070250"/>
    </source>
</evidence>
<gene>
    <name evidence="3" type="ORF">ACG33_00605</name>
</gene>
<feature type="chain" id="PRO_5007448170" description="DUF3106 domain-containing protein" evidence="2">
    <location>
        <begin position="28"/>
        <end position="281"/>
    </location>
</feature>
<feature type="compositionally biased region" description="Low complexity" evidence="1">
    <location>
        <begin position="78"/>
        <end position="88"/>
    </location>
</feature>
<dbReference type="RefSeq" id="WP_083536309.1">
    <property type="nucleotide sequence ID" value="NZ_CP011971.1"/>
</dbReference>
<accession>A0A127F5C8</accession>
<dbReference type="KEGG" id="sdf:ACG33_00605"/>
<name>A0A127F5C8_STEDE</name>
<feature type="compositionally biased region" description="Basic and acidic residues" evidence="1">
    <location>
        <begin position="98"/>
        <end position="117"/>
    </location>
</feature>
<organism evidence="3 4">
    <name type="scientific">Steroidobacter denitrificans</name>
    <dbReference type="NCBI Taxonomy" id="465721"/>
    <lineage>
        <taxon>Bacteria</taxon>
        <taxon>Pseudomonadati</taxon>
        <taxon>Pseudomonadota</taxon>
        <taxon>Gammaproteobacteria</taxon>
        <taxon>Steroidobacterales</taxon>
        <taxon>Steroidobacteraceae</taxon>
        <taxon>Steroidobacter</taxon>
    </lineage>
</organism>
<feature type="compositionally biased region" description="Basic and acidic residues" evidence="1">
    <location>
        <begin position="230"/>
        <end position="256"/>
    </location>
</feature>
<dbReference type="AlphaFoldDB" id="A0A127F5C8"/>
<sequence length="281" mass="32378">MARLPAMSMPVVRAASAILLAWTVPDAAWTQTQTHAQTHVLASIHVHAPGQSGLPDPLPRVWMATLERPRAPVPSPPGAGLLAAADHPQGLSSRRAPSAHDSRDARFSGEESDRDELQGAGVSWESLSEEQRELLSKYQAHWDQLPMGRQRALARGAHRWLTLPPERREQAQRRFEHWQSLDSKQRRELRRRYQEFKVLPAQEQERIRRGFQNFQHLAPEQRRELRKRFHDLPPEERRRLKEHRQPAWEAGHDIHPPGEPADQESQDHSRRRPQQGDSPPE</sequence>
<feature type="region of interest" description="Disordered" evidence="1">
    <location>
        <begin position="69"/>
        <end position="120"/>
    </location>
</feature>
<evidence type="ECO:0000256" key="1">
    <source>
        <dbReference type="SAM" id="MobiDB-lite"/>
    </source>
</evidence>
<dbReference type="Proteomes" id="UP000070250">
    <property type="component" value="Chromosome"/>
</dbReference>
<protein>
    <recommendedName>
        <fullName evidence="5">DUF3106 domain-containing protein</fullName>
    </recommendedName>
</protein>